<gene>
    <name evidence="2" type="ORF">SAMN05444340_101102</name>
</gene>
<dbReference type="OrthoDB" id="8100830at2"/>
<evidence type="ECO:0000313" key="2">
    <source>
        <dbReference type="EMBL" id="SDX84428.1"/>
    </source>
</evidence>
<dbReference type="Pfam" id="PF11748">
    <property type="entry name" value="DUF3306"/>
    <property type="match status" value="1"/>
</dbReference>
<feature type="region of interest" description="Disordered" evidence="1">
    <location>
        <begin position="138"/>
        <end position="203"/>
    </location>
</feature>
<dbReference type="EMBL" id="FNPF01000001">
    <property type="protein sequence ID" value="SDX84428.1"/>
    <property type="molecule type" value="Genomic_DNA"/>
</dbReference>
<sequence length="203" mass="22724">MTRDPRHDAPGSFWARRRAAVEAEDRAEVEAKRAEEAAAEEVRLAERPDEEILAELGLPDPDVMERTDQVQALLREAVPQRLKTRALRRLWRLNPVLANIDGLVDYGGDYTDAATVVENLQTAYQVGRGMLKTLVQDEDEPAADTPEDATAEVADDYETADVDAPVAGPEEETPAYRHVYDDEEDGDEAPARTARRMRFTFDT</sequence>
<reference evidence="2 3" key="1">
    <citation type="submission" date="2016-10" db="EMBL/GenBank/DDBJ databases">
        <authorList>
            <person name="de Groot N.N."/>
        </authorList>
    </citation>
    <scope>NUCLEOTIDE SEQUENCE [LARGE SCALE GENOMIC DNA]</scope>
    <source>
        <strain evidence="2 3">DSM 26880</strain>
    </source>
</reference>
<dbReference type="Proteomes" id="UP000199286">
    <property type="component" value="Unassembled WGS sequence"/>
</dbReference>
<dbReference type="InterPro" id="IPR021735">
    <property type="entry name" value="DUF3306"/>
</dbReference>
<dbReference type="RefSeq" id="WP_089877625.1">
    <property type="nucleotide sequence ID" value="NZ_FNPF01000001.1"/>
</dbReference>
<dbReference type="STRING" id="321339.SAMN05444340_101102"/>
<evidence type="ECO:0000256" key="1">
    <source>
        <dbReference type="SAM" id="MobiDB-lite"/>
    </source>
</evidence>
<feature type="compositionally biased region" description="Acidic residues" evidence="1">
    <location>
        <begin position="138"/>
        <end position="161"/>
    </location>
</feature>
<keyword evidence="3" id="KW-1185">Reference proteome</keyword>
<organism evidence="2 3">
    <name type="scientific">Citreimonas salinaria</name>
    <dbReference type="NCBI Taxonomy" id="321339"/>
    <lineage>
        <taxon>Bacteria</taxon>
        <taxon>Pseudomonadati</taxon>
        <taxon>Pseudomonadota</taxon>
        <taxon>Alphaproteobacteria</taxon>
        <taxon>Rhodobacterales</taxon>
        <taxon>Roseobacteraceae</taxon>
        <taxon>Citreimonas</taxon>
    </lineage>
</organism>
<proteinExistence type="predicted"/>
<name>A0A1H3F280_9RHOB</name>
<feature type="compositionally biased region" description="Basic residues" evidence="1">
    <location>
        <begin position="193"/>
        <end position="203"/>
    </location>
</feature>
<accession>A0A1H3F280</accession>
<dbReference type="AlphaFoldDB" id="A0A1H3F280"/>
<protein>
    <recommendedName>
        <fullName evidence="4">DUF3306 domain-containing protein</fullName>
    </recommendedName>
</protein>
<evidence type="ECO:0008006" key="4">
    <source>
        <dbReference type="Google" id="ProtNLM"/>
    </source>
</evidence>
<evidence type="ECO:0000313" key="3">
    <source>
        <dbReference type="Proteomes" id="UP000199286"/>
    </source>
</evidence>